<dbReference type="CDD" id="cd07936">
    <property type="entry name" value="SCAN"/>
    <property type="match status" value="1"/>
</dbReference>
<dbReference type="SUPFAM" id="SSF47353">
    <property type="entry name" value="Retrovirus capsid dimerization domain-like"/>
    <property type="match status" value="1"/>
</dbReference>
<dbReference type="InterPro" id="IPR050916">
    <property type="entry name" value="SCAN-C2H2_zinc_finger"/>
</dbReference>
<dbReference type="SMART" id="SM00431">
    <property type="entry name" value="SCAN"/>
    <property type="match status" value="1"/>
</dbReference>
<keyword evidence="5" id="KW-1185">Reference proteome</keyword>
<dbReference type="FunFam" id="1.10.4020.10:FF:000001">
    <property type="entry name" value="zinc finger protein 263 isoform X1"/>
    <property type="match status" value="1"/>
</dbReference>
<comment type="subcellular location">
    <subcellularLocation>
        <location evidence="2">Nucleus</location>
    </subcellularLocation>
</comment>
<evidence type="ECO:0000313" key="5">
    <source>
        <dbReference type="Proteomes" id="UP000694414"/>
    </source>
</evidence>
<dbReference type="AlphaFoldDB" id="A0A8C8ZQ08"/>
<dbReference type="InterPro" id="IPR003309">
    <property type="entry name" value="SCAN_dom"/>
</dbReference>
<proteinExistence type="predicted"/>
<accession>A0A8C8ZQ08</accession>
<name>A0A8C8ZQ08_PROSS</name>
<evidence type="ECO:0000256" key="2">
    <source>
        <dbReference type="PROSITE-ProRule" id="PRU00187"/>
    </source>
</evidence>
<keyword evidence="1 2" id="KW-0539">Nucleus</keyword>
<dbReference type="InterPro" id="IPR038269">
    <property type="entry name" value="SCAN_sf"/>
</dbReference>
<dbReference type="PROSITE" id="PS50804">
    <property type="entry name" value="SCAN_BOX"/>
    <property type="match status" value="1"/>
</dbReference>
<dbReference type="PANTHER" id="PTHR45935">
    <property type="entry name" value="PROTEIN ZBED8-RELATED"/>
    <property type="match status" value="1"/>
</dbReference>
<reference evidence="4" key="1">
    <citation type="submission" date="2025-08" db="UniProtKB">
        <authorList>
            <consortium name="Ensembl"/>
        </authorList>
    </citation>
    <scope>IDENTIFICATION</scope>
</reference>
<organism evidence="4 5">
    <name type="scientific">Prolemur simus</name>
    <name type="common">Greater bamboo lemur</name>
    <name type="synonym">Hapalemur simus</name>
    <dbReference type="NCBI Taxonomy" id="1328070"/>
    <lineage>
        <taxon>Eukaryota</taxon>
        <taxon>Metazoa</taxon>
        <taxon>Chordata</taxon>
        <taxon>Craniata</taxon>
        <taxon>Vertebrata</taxon>
        <taxon>Euteleostomi</taxon>
        <taxon>Mammalia</taxon>
        <taxon>Eutheria</taxon>
        <taxon>Euarchontoglires</taxon>
        <taxon>Primates</taxon>
        <taxon>Strepsirrhini</taxon>
        <taxon>Lemuriformes</taxon>
        <taxon>Lemuridae</taxon>
        <taxon>Prolemur</taxon>
    </lineage>
</organism>
<dbReference type="Pfam" id="PF02023">
    <property type="entry name" value="SCAN"/>
    <property type="match status" value="1"/>
</dbReference>
<dbReference type="Ensembl" id="ENSPSMT00000025718.1">
    <property type="protein sequence ID" value="ENSPSMP00000022156.1"/>
    <property type="gene ID" value="ENSPSMG00000015667.1"/>
</dbReference>
<evidence type="ECO:0000313" key="4">
    <source>
        <dbReference type="Ensembl" id="ENSPSMP00000022156.1"/>
    </source>
</evidence>
<evidence type="ECO:0000259" key="3">
    <source>
        <dbReference type="PROSITE" id="PS50804"/>
    </source>
</evidence>
<dbReference type="Gene3D" id="1.10.4020.10">
    <property type="entry name" value="DNA breaking-rejoining enzymes"/>
    <property type="match status" value="1"/>
</dbReference>
<protein>
    <recommendedName>
        <fullName evidence="3">SCAN box domain-containing protein</fullName>
    </recommendedName>
</protein>
<evidence type="ECO:0000256" key="1">
    <source>
        <dbReference type="ARBA" id="ARBA00023242"/>
    </source>
</evidence>
<reference evidence="4" key="2">
    <citation type="submission" date="2025-09" db="UniProtKB">
        <authorList>
            <consortium name="Ensembl"/>
        </authorList>
    </citation>
    <scope>IDENTIFICATION</scope>
</reference>
<sequence length="159" mass="18608">MDMDRRKAAGQVSASCGQQGSVIVKVKLEEDHPRNQGFDLPENQPPAWEIFRQQFRHFCYQDSRGPRLALSRLQDLCHQWLRPETNTKEQMLELVVLEQFLSTLPEELQAWIQQHNPECGEEAVTLLEDLERKKNVHKDASLMWLWGSWEQNVISSVRL</sequence>
<feature type="domain" description="SCAN box" evidence="3">
    <location>
        <begin position="52"/>
        <end position="133"/>
    </location>
</feature>
<dbReference type="GO" id="GO:0005634">
    <property type="term" value="C:nucleus"/>
    <property type="evidence" value="ECO:0007669"/>
    <property type="project" value="UniProtKB-SubCell"/>
</dbReference>
<dbReference type="Proteomes" id="UP000694414">
    <property type="component" value="Unplaced"/>
</dbReference>
<dbReference type="GeneTree" id="ENSGT00940000161592"/>
<dbReference type="PANTHER" id="PTHR45935:SF28">
    <property type="entry name" value="SCAN DOMAIN-CONTAINING PROTEIN 3"/>
    <property type="match status" value="1"/>
</dbReference>